<keyword evidence="2" id="KW-0732">Signal</keyword>
<name>A0A1M5AEZ3_9GAMM</name>
<evidence type="ECO:0000256" key="1">
    <source>
        <dbReference type="SAM" id="MobiDB-lite"/>
    </source>
</evidence>
<dbReference type="Gene3D" id="1.25.40.10">
    <property type="entry name" value="Tetratricopeptide repeat domain"/>
    <property type="match status" value="1"/>
</dbReference>
<protein>
    <recommendedName>
        <fullName evidence="5">Tetratricopeptide repeat-containing protein</fullName>
    </recommendedName>
</protein>
<dbReference type="InterPro" id="IPR011990">
    <property type="entry name" value="TPR-like_helical_dom_sf"/>
</dbReference>
<accession>A0A1M5AEZ3</accession>
<proteinExistence type="predicted"/>
<evidence type="ECO:0008006" key="5">
    <source>
        <dbReference type="Google" id="ProtNLM"/>
    </source>
</evidence>
<feature type="chain" id="PRO_5009908755" description="Tetratricopeptide repeat-containing protein" evidence="2">
    <location>
        <begin position="23"/>
        <end position="570"/>
    </location>
</feature>
<evidence type="ECO:0000313" key="3">
    <source>
        <dbReference type="EMBL" id="SHF28858.1"/>
    </source>
</evidence>
<dbReference type="SUPFAM" id="SSF48452">
    <property type="entry name" value="TPR-like"/>
    <property type="match status" value="2"/>
</dbReference>
<dbReference type="Pfam" id="PF13432">
    <property type="entry name" value="TPR_16"/>
    <property type="match status" value="1"/>
</dbReference>
<sequence>MNIRNATFALALMLAATAVVFAQEAAPEAQQEAKPHHKHYQEPAGGDKPSPTGSLAPKLQNLGKHTFPVSCASDQGQRYFNQALNLTYGFNHAEAGRSFREAARLDPDCAMAYWGQALVLGPNINAPMDPEAEPSAQELVQKAMSLRSGVNERERALIEALAKRYTGDPANRAAADQAYAEAMGAVAEKFPDDLDIATLYAEAMMDLRPWNYWMRDGTPYEGTEKIVALLETVMARNPQHPGALHLYIHLIEPTNTPERAEKAADTLKDLMPGAGHIVHMPAHIFQRVGRYEDSAAANVRAIAADEDYITQCRAQGLYPMAYYPHNIHFLWFATTAQGRSAKAIESANKAAEKISDETLAQMPMLAGFRVIPYWALARFGKWDEVLALPEPPEDLFLTGSWHYVRGLAFIAKGDLDAAQKELDAVNKIASDPRLDYTLFSPNSAARIFAIAPEVLAGELAAAKGDHAAAVGYLERAVRLEDGLVYTEPAEWHYPPRLALGVVLLDAGRPTEAETVYWQDLERYPNNGWALFGLGKALRAQGRTEEADLIEARFKRAWRNADIKLTASRVQ</sequence>
<evidence type="ECO:0000313" key="4">
    <source>
        <dbReference type="Proteomes" id="UP000184170"/>
    </source>
</evidence>
<gene>
    <name evidence="3" type="ORF">SAMN04487965_1843</name>
</gene>
<feature type="region of interest" description="Disordered" evidence="1">
    <location>
        <begin position="27"/>
        <end position="59"/>
    </location>
</feature>
<dbReference type="AlphaFoldDB" id="A0A1M5AEZ3"/>
<organism evidence="3 4">
    <name type="scientific">Microbulbifer donghaiensis</name>
    <dbReference type="NCBI Taxonomy" id="494016"/>
    <lineage>
        <taxon>Bacteria</taxon>
        <taxon>Pseudomonadati</taxon>
        <taxon>Pseudomonadota</taxon>
        <taxon>Gammaproteobacteria</taxon>
        <taxon>Cellvibrionales</taxon>
        <taxon>Microbulbiferaceae</taxon>
        <taxon>Microbulbifer</taxon>
    </lineage>
</organism>
<dbReference type="Proteomes" id="UP000184170">
    <property type="component" value="Unassembled WGS sequence"/>
</dbReference>
<dbReference type="PANTHER" id="PTHR45588">
    <property type="entry name" value="TPR DOMAIN-CONTAINING PROTEIN"/>
    <property type="match status" value="1"/>
</dbReference>
<reference evidence="4" key="1">
    <citation type="submission" date="2016-11" db="EMBL/GenBank/DDBJ databases">
        <authorList>
            <person name="Varghese N."/>
            <person name="Submissions S."/>
        </authorList>
    </citation>
    <scope>NUCLEOTIDE SEQUENCE [LARGE SCALE GENOMIC DNA]</scope>
    <source>
        <strain evidence="4">CGMCC 1.7063</strain>
    </source>
</reference>
<keyword evidence="4" id="KW-1185">Reference proteome</keyword>
<dbReference type="STRING" id="494016.SAMN04487965_1843"/>
<evidence type="ECO:0000256" key="2">
    <source>
        <dbReference type="SAM" id="SignalP"/>
    </source>
</evidence>
<dbReference type="EMBL" id="FQVA01000001">
    <property type="protein sequence ID" value="SHF28858.1"/>
    <property type="molecule type" value="Genomic_DNA"/>
</dbReference>
<feature type="signal peptide" evidence="2">
    <location>
        <begin position="1"/>
        <end position="22"/>
    </location>
</feature>
<dbReference type="RefSeq" id="WP_073273876.1">
    <property type="nucleotide sequence ID" value="NZ_FQVA01000001.1"/>
</dbReference>
<dbReference type="PANTHER" id="PTHR45588:SF1">
    <property type="entry name" value="WW DOMAIN-CONTAINING PROTEIN"/>
    <property type="match status" value="1"/>
</dbReference>
<dbReference type="OrthoDB" id="9778494at2"/>